<dbReference type="Ensembl" id="ENSLACT00000000287.1">
    <property type="protein sequence ID" value="ENSLACP00000000285.1"/>
    <property type="gene ID" value="ENSLACG00000000255.1"/>
</dbReference>
<dbReference type="Bgee" id="ENSLACG00000000255">
    <property type="expression patterns" value="Expressed in mesonephros"/>
</dbReference>
<comment type="subcellular location">
    <subcellularLocation>
        <location evidence="1">Mitochondrion membrane</location>
        <topology evidence="1">Single-pass membrane protein</topology>
    </subcellularLocation>
</comment>
<dbReference type="InterPro" id="IPR041569">
    <property type="entry name" value="AAA_lid_3"/>
</dbReference>
<organism evidence="5 6">
    <name type="scientific">Latimeria chalumnae</name>
    <name type="common">Coelacanth</name>
    <dbReference type="NCBI Taxonomy" id="7897"/>
    <lineage>
        <taxon>Eukaryota</taxon>
        <taxon>Metazoa</taxon>
        <taxon>Chordata</taxon>
        <taxon>Craniata</taxon>
        <taxon>Vertebrata</taxon>
        <taxon>Euteleostomi</taxon>
        <taxon>Coelacanthiformes</taxon>
        <taxon>Coelacanthidae</taxon>
        <taxon>Latimeria</taxon>
    </lineage>
</organism>
<dbReference type="InParanoid" id="H2ZSB4"/>
<dbReference type="GO" id="GO:0005524">
    <property type="term" value="F:ATP binding"/>
    <property type="evidence" value="ECO:0007669"/>
    <property type="project" value="UniProtKB-KW"/>
</dbReference>
<keyword evidence="3" id="KW-0067">ATP-binding</keyword>
<accession>H2ZSB4</accession>
<dbReference type="GO" id="GO:0140570">
    <property type="term" value="P:extraction of mislocalized protein from mitochondrial outer membrane"/>
    <property type="evidence" value="ECO:0007669"/>
    <property type="project" value="TreeGrafter"/>
</dbReference>
<evidence type="ECO:0000256" key="3">
    <source>
        <dbReference type="ARBA" id="ARBA00022840"/>
    </source>
</evidence>
<dbReference type="InterPro" id="IPR027417">
    <property type="entry name" value="P-loop_NTPase"/>
</dbReference>
<dbReference type="GO" id="GO:0005741">
    <property type="term" value="C:mitochondrial outer membrane"/>
    <property type="evidence" value="ECO:0007669"/>
    <property type="project" value="TreeGrafter"/>
</dbReference>
<protein>
    <recommendedName>
        <fullName evidence="4">AAA ATPase AAA+ lid domain-containing protein</fullName>
    </recommendedName>
</protein>
<dbReference type="PANTHER" id="PTHR45644:SF8">
    <property type="entry name" value="OUTER MITOCHONDRIAL TRANSMEMBRANE HELIX TRANSLOCASE"/>
    <property type="match status" value="1"/>
</dbReference>
<dbReference type="Gene3D" id="1.10.8.60">
    <property type="match status" value="1"/>
</dbReference>
<proteinExistence type="predicted"/>
<name>H2ZSB4_LATCH</name>
<keyword evidence="6" id="KW-1185">Reference proteome</keyword>
<dbReference type="GeneTree" id="ENSGT00550000074823"/>
<evidence type="ECO:0000313" key="6">
    <source>
        <dbReference type="Proteomes" id="UP000008672"/>
    </source>
</evidence>
<dbReference type="PANTHER" id="PTHR45644">
    <property type="entry name" value="AAA ATPASE, PUTATIVE (AFU_ORTHOLOGUE AFUA_2G12920)-RELATED-RELATED"/>
    <property type="match status" value="1"/>
</dbReference>
<sequence>HFQVLVMGATNRPQDLDPAILRRMPSAFQINLPTEKQRQDILELVLAGENLSSGINLKEMAERTEGYCGSDLKELCREAAMYRVRDYFCLRPVEEEKLRPISQLDLIYSLEKLKESRAATSMKLG</sequence>
<evidence type="ECO:0000256" key="1">
    <source>
        <dbReference type="ARBA" id="ARBA00004304"/>
    </source>
</evidence>
<evidence type="ECO:0000256" key="2">
    <source>
        <dbReference type="ARBA" id="ARBA00022741"/>
    </source>
</evidence>
<dbReference type="EMBL" id="AFYH01272329">
    <property type="status" value="NOT_ANNOTATED_CDS"/>
    <property type="molecule type" value="Genomic_DNA"/>
</dbReference>
<dbReference type="EMBL" id="AFYH01272330">
    <property type="status" value="NOT_ANNOTATED_CDS"/>
    <property type="molecule type" value="Genomic_DNA"/>
</dbReference>
<dbReference type="AlphaFoldDB" id="H2ZSB4"/>
<dbReference type="eggNOG" id="KOG0737">
    <property type="taxonomic scope" value="Eukaryota"/>
</dbReference>
<feature type="domain" description="AAA ATPase AAA+ lid" evidence="4">
    <location>
        <begin position="55"/>
        <end position="88"/>
    </location>
</feature>
<reference evidence="6" key="1">
    <citation type="submission" date="2011-08" db="EMBL/GenBank/DDBJ databases">
        <title>The draft genome of Latimeria chalumnae.</title>
        <authorList>
            <person name="Di Palma F."/>
            <person name="Alfoldi J."/>
            <person name="Johnson J."/>
            <person name="Berlin A."/>
            <person name="Gnerre S."/>
            <person name="Jaffe D."/>
            <person name="MacCallum I."/>
            <person name="Young S."/>
            <person name="Walker B.J."/>
            <person name="Lander E."/>
            <person name="Lindblad-Toh K."/>
        </authorList>
    </citation>
    <scope>NUCLEOTIDE SEQUENCE [LARGE SCALE GENOMIC DNA]</scope>
    <source>
        <strain evidence="6">Wild caught</strain>
    </source>
</reference>
<dbReference type="HOGENOM" id="CLU_000688_21_8_1"/>
<dbReference type="OMA" id="FCLRPVE"/>
<evidence type="ECO:0000259" key="4">
    <source>
        <dbReference type="Pfam" id="PF17862"/>
    </source>
</evidence>
<dbReference type="GO" id="GO:0016887">
    <property type="term" value="F:ATP hydrolysis activity"/>
    <property type="evidence" value="ECO:0007669"/>
    <property type="project" value="InterPro"/>
</dbReference>
<reference evidence="5" key="3">
    <citation type="submission" date="2025-09" db="UniProtKB">
        <authorList>
            <consortium name="Ensembl"/>
        </authorList>
    </citation>
    <scope>IDENTIFICATION</scope>
</reference>
<keyword evidence="2" id="KW-0547">Nucleotide-binding</keyword>
<dbReference type="InterPro" id="IPR003960">
    <property type="entry name" value="ATPase_AAA_CS"/>
</dbReference>
<evidence type="ECO:0000313" key="5">
    <source>
        <dbReference type="Ensembl" id="ENSLACP00000000285.1"/>
    </source>
</evidence>
<dbReference type="SUPFAM" id="SSF52540">
    <property type="entry name" value="P-loop containing nucleoside triphosphate hydrolases"/>
    <property type="match status" value="1"/>
</dbReference>
<dbReference type="Pfam" id="PF17862">
    <property type="entry name" value="AAA_lid_3"/>
    <property type="match status" value="1"/>
</dbReference>
<dbReference type="PROSITE" id="PS00674">
    <property type="entry name" value="AAA"/>
    <property type="match status" value="1"/>
</dbReference>
<dbReference type="Gene3D" id="3.40.50.300">
    <property type="entry name" value="P-loop containing nucleotide triphosphate hydrolases"/>
    <property type="match status" value="1"/>
</dbReference>
<dbReference type="Proteomes" id="UP000008672">
    <property type="component" value="Unassembled WGS sequence"/>
</dbReference>
<reference evidence="5" key="2">
    <citation type="submission" date="2025-08" db="UniProtKB">
        <authorList>
            <consortium name="Ensembl"/>
        </authorList>
    </citation>
    <scope>IDENTIFICATION</scope>
</reference>
<dbReference type="STRING" id="7897.ENSLACP00000000285"/>
<dbReference type="InterPro" id="IPR051701">
    <property type="entry name" value="Mito_OM_Translocase_MSP1"/>
</dbReference>